<dbReference type="InterPro" id="IPR018228">
    <property type="entry name" value="DNase_TatD-rel_CS"/>
</dbReference>
<organism evidence="3 4">
    <name type="scientific">Caulobacter endophyticus</name>
    <dbReference type="NCBI Taxonomy" id="2172652"/>
    <lineage>
        <taxon>Bacteria</taxon>
        <taxon>Pseudomonadati</taxon>
        <taxon>Pseudomonadota</taxon>
        <taxon>Alphaproteobacteria</taxon>
        <taxon>Caulobacterales</taxon>
        <taxon>Caulobacteraceae</taxon>
        <taxon>Caulobacter</taxon>
    </lineage>
</organism>
<dbReference type="CDD" id="cd01299">
    <property type="entry name" value="Met_dep_hydrolase_A"/>
    <property type="match status" value="1"/>
</dbReference>
<dbReference type="SUPFAM" id="SSF51338">
    <property type="entry name" value="Composite domain of metallo-dependent hydrolases"/>
    <property type="match status" value="1"/>
</dbReference>
<keyword evidence="1" id="KW-0732">Signal</keyword>
<proteinExistence type="predicted"/>
<dbReference type="PANTHER" id="PTHR43135:SF3">
    <property type="entry name" value="ALPHA-D-RIBOSE 1-METHYLPHOSPHONATE 5-TRIPHOSPHATE DIPHOSPHATASE"/>
    <property type="match status" value="1"/>
</dbReference>
<feature type="domain" description="Amidohydrolase-related" evidence="2">
    <location>
        <begin position="81"/>
        <end position="429"/>
    </location>
</feature>
<sequence length="453" mass="47148">MKRTILATLMALALAVPAASLARALDPTETYVLAGALLDKPGTAPRGPSTLVLRGGKVAEVRSGFAEAPAGTRVIDLRDRFVLPGLIDSHVHLNGRGNPLLARMDASGRDVQDVFVTMQMSARATVEAGFTTVRDLGSDPRSIRALRDAVDRGDVVGPGIVNAGQMISVTGGHGDGRNGLREGISDTVELHQINVCDGPDDCRRAVRRQIALGALVIKFAATGGVTSNVAGGLGRQMTPEEMKAIVETAHAFGRKVTAHSHAMEGTKAALQAGVDSVEHGTFLDDETIRLFREKGAFLVPTMLAPVATLAQARAGQLGPAAAAKVGEGRSAVPNHERAIRAGVKIAFGTDSGVSVHGDNAREFALLVERGLTPMQAISAATANAASLLGRGDSIGALTPGMDADIIAVKGSPLEDVRRLEQVDFVMHRGAVIKQAGVRAPFPPTEGLALKADR</sequence>
<gene>
    <name evidence="3" type="ORF">DDF67_21805</name>
</gene>
<dbReference type="Proteomes" id="UP000245073">
    <property type="component" value="Unassembled WGS sequence"/>
</dbReference>
<dbReference type="InterPro" id="IPR032466">
    <property type="entry name" value="Metal_Hydrolase"/>
</dbReference>
<accession>A0A2T9JGX4</accession>
<dbReference type="RefSeq" id="WP_109454892.1">
    <property type="nucleotide sequence ID" value="NZ_QDKQ01000071.1"/>
</dbReference>
<dbReference type="InterPro" id="IPR057744">
    <property type="entry name" value="OTAase-like"/>
</dbReference>
<dbReference type="PROSITE" id="PS01137">
    <property type="entry name" value="TATD_1"/>
    <property type="match status" value="1"/>
</dbReference>
<evidence type="ECO:0000313" key="3">
    <source>
        <dbReference type="EMBL" id="PVM82925.1"/>
    </source>
</evidence>
<dbReference type="InterPro" id="IPR051781">
    <property type="entry name" value="Metallo-dep_Hydrolase"/>
</dbReference>
<comment type="caution">
    <text evidence="3">The sequence shown here is derived from an EMBL/GenBank/DDBJ whole genome shotgun (WGS) entry which is preliminary data.</text>
</comment>
<feature type="signal peptide" evidence="1">
    <location>
        <begin position="1"/>
        <end position="24"/>
    </location>
</feature>
<dbReference type="Gene3D" id="3.20.20.140">
    <property type="entry name" value="Metal-dependent hydrolases"/>
    <property type="match status" value="1"/>
</dbReference>
<dbReference type="InterPro" id="IPR011059">
    <property type="entry name" value="Metal-dep_hydrolase_composite"/>
</dbReference>
<dbReference type="OrthoDB" id="8098664at2"/>
<protein>
    <submittedName>
        <fullName evidence="3">Xaa-Pro dipeptidase</fullName>
    </submittedName>
</protein>
<evidence type="ECO:0000256" key="1">
    <source>
        <dbReference type="SAM" id="SignalP"/>
    </source>
</evidence>
<dbReference type="AlphaFoldDB" id="A0A2T9JGX4"/>
<dbReference type="GO" id="GO:0016810">
    <property type="term" value="F:hydrolase activity, acting on carbon-nitrogen (but not peptide) bonds"/>
    <property type="evidence" value="ECO:0007669"/>
    <property type="project" value="InterPro"/>
</dbReference>
<dbReference type="PANTHER" id="PTHR43135">
    <property type="entry name" value="ALPHA-D-RIBOSE 1-METHYLPHOSPHONATE 5-TRIPHOSPHATE DIPHOSPHATASE"/>
    <property type="match status" value="1"/>
</dbReference>
<feature type="chain" id="PRO_5015612530" evidence="1">
    <location>
        <begin position="25"/>
        <end position="453"/>
    </location>
</feature>
<dbReference type="InterPro" id="IPR006680">
    <property type="entry name" value="Amidohydro-rel"/>
</dbReference>
<keyword evidence="4" id="KW-1185">Reference proteome</keyword>
<dbReference type="Pfam" id="PF01979">
    <property type="entry name" value="Amidohydro_1"/>
    <property type="match status" value="1"/>
</dbReference>
<reference evidence="3 4" key="1">
    <citation type="submission" date="2018-04" db="EMBL/GenBank/DDBJ databases">
        <title>The genome sequence of Caulobacter sp. 744.</title>
        <authorList>
            <person name="Gao J."/>
            <person name="Sun J."/>
        </authorList>
    </citation>
    <scope>NUCLEOTIDE SEQUENCE [LARGE SCALE GENOMIC DNA]</scope>
    <source>
        <strain evidence="3 4">774</strain>
    </source>
</reference>
<dbReference type="Gene3D" id="2.30.40.10">
    <property type="entry name" value="Urease, subunit C, domain 1"/>
    <property type="match status" value="1"/>
</dbReference>
<evidence type="ECO:0000313" key="4">
    <source>
        <dbReference type="Proteomes" id="UP000245073"/>
    </source>
</evidence>
<evidence type="ECO:0000259" key="2">
    <source>
        <dbReference type="Pfam" id="PF01979"/>
    </source>
</evidence>
<dbReference type="EMBL" id="QDKQ01000071">
    <property type="protein sequence ID" value="PVM82925.1"/>
    <property type="molecule type" value="Genomic_DNA"/>
</dbReference>
<dbReference type="SUPFAM" id="SSF51556">
    <property type="entry name" value="Metallo-dependent hydrolases"/>
    <property type="match status" value="1"/>
</dbReference>
<name>A0A2T9JGX4_9CAUL</name>